<dbReference type="InterPro" id="IPR043198">
    <property type="entry name" value="Cyclin/Ssn8"/>
</dbReference>
<dbReference type="STRING" id="45607.A0A2T0FH55"/>
<name>A0A2T0FH55_9ASCO</name>
<dbReference type="GO" id="GO:0016538">
    <property type="term" value="F:cyclin-dependent protein serine/threonine kinase regulator activity"/>
    <property type="evidence" value="ECO:0007669"/>
    <property type="project" value="InterPro"/>
</dbReference>
<dbReference type="OrthoDB" id="10266018at2759"/>
<organism evidence="3 4">
    <name type="scientific">Wickerhamiella sorbophila</name>
    <dbReference type="NCBI Taxonomy" id="45607"/>
    <lineage>
        <taxon>Eukaryota</taxon>
        <taxon>Fungi</taxon>
        <taxon>Dikarya</taxon>
        <taxon>Ascomycota</taxon>
        <taxon>Saccharomycotina</taxon>
        <taxon>Dipodascomycetes</taxon>
        <taxon>Dipodascales</taxon>
        <taxon>Trichomonascaceae</taxon>
        <taxon>Wickerhamiella</taxon>
    </lineage>
</organism>
<evidence type="ECO:0000313" key="3">
    <source>
        <dbReference type="EMBL" id="PRT54269.1"/>
    </source>
</evidence>
<reference evidence="3 4" key="1">
    <citation type="submission" date="2017-04" db="EMBL/GenBank/DDBJ databases">
        <title>Genome sequencing of [Candida] sorbophila.</title>
        <authorList>
            <person name="Ahn J.O."/>
        </authorList>
    </citation>
    <scope>NUCLEOTIDE SEQUENCE [LARGE SCALE GENOMIC DNA]</scope>
    <source>
        <strain evidence="3 4">DS02</strain>
    </source>
</reference>
<dbReference type="Gene3D" id="1.10.472.10">
    <property type="entry name" value="Cyclin-like"/>
    <property type="match status" value="2"/>
</dbReference>
<evidence type="ECO:0000256" key="1">
    <source>
        <dbReference type="RuleBase" id="RU000383"/>
    </source>
</evidence>
<comment type="caution">
    <text evidence="3">The sequence shown here is derived from an EMBL/GenBank/DDBJ whole genome shotgun (WGS) entry which is preliminary data.</text>
</comment>
<evidence type="ECO:0000259" key="2">
    <source>
        <dbReference type="SMART" id="SM00385"/>
    </source>
</evidence>
<proteinExistence type="inferred from homology"/>
<dbReference type="AlphaFoldDB" id="A0A2T0FH55"/>
<dbReference type="SUPFAM" id="SSF47954">
    <property type="entry name" value="Cyclin-like"/>
    <property type="match status" value="2"/>
</dbReference>
<dbReference type="PIRSF" id="PIRSF028758">
    <property type="entry name" value="Cyclin, C/H/G types"/>
    <property type="match status" value="1"/>
</dbReference>
<feature type="domain" description="Cyclin-like" evidence="2">
    <location>
        <begin position="54"/>
        <end position="143"/>
    </location>
</feature>
<sequence>MSADYWRSTQRERWKFTAEQLSKLHQEVSHNDLKSGIDDPCQAWDDHIRIYIYNLVQTLGQRLGCRRRVLSTAHVYLMRIFTKISIHEMNIFLLVTTAVYVAGKTEEQPQHIRTISNEARVLWTDYMPSEATLIAECEFYMIEELHGCLIVHHPYRSLSFLCESMADTHPWLVLSNEEFQGIWAVINDSYASDIPLMYAPHIIATSALYMTLVLRPQLIRPPRPPDKIKARIDVLASYLGKSAIDLEKIAECVQELVSLYARWETYDQRQTHLRVLKTLSLEKP</sequence>
<dbReference type="GeneID" id="36515637"/>
<accession>A0A2T0FH55</accession>
<dbReference type="Proteomes" id="UP000238350">
    <property type="component" value="Unassembled WGS sequence"/>
</dbReference>
<dbReference type="PANTHER" id="PTHR10026">
    <property type="entry name" value="CYCLIN"/>
    <property type="match status" value="1"/>
</dbReference>
<dbReference type="CDD" id="cd20513">
    <property type="entry name" value="CYCLIN_CCNC_rpt1"/>
    <property type="match status" value="1"/>
</dbReference>
<dbReference type="SMART" id="SM00385">
    <property type="entry name" value="CYCLIN"/>
    <property type="match status" value="1"/>
</dbReference>
<keyword evidence="4" id="KW-1185">Reference proteome</keyword>
<gene>
    <name evidence="3" type="ORF">B9G98_01889</name>
</gene>
<dbReference type="InterPro" id="IPR006671">
    <property type="entry name" value="Cyclin_N"/>
</dbReference>
<evidence type="ECO:0000313" key="4">
    <source>
        <dbReference type="Proteomes" id="UP000238350"/>
    </source>
</evidence>
<dbReference type="InterPro" id="IPR036915">
    <property type="entry name" value="Cyclin-like_sf"/>
</dbReference>
<dbReference type="EMBL" id="NDIQ01000021">
    <property type="protein sequence ID" value="PRT54269.1"/>
    <property type="molecule type" value="Genomic_DNA"/>
</dbReference>
<dbReference type="RefSeq" id="XP_024664214.1">
    <property type="nucleotide sequence ID" value="XM_024808446.1"/>
</dbReference>
<keyword evidence="1" id="KW-0195">Cyclin</keyword>
<dbReference type="Pfam" id="PF00134">
    <property type="entry name" value="Cyclin_N"/>
    <property type="match status" value="1"/>
</dbReference>
<comment type="similarity">
    <text evidence="1">Belongs to the cyclin family.</text>
</comment>
<dbReference type="GO" id="GO:0006357">
    <property type="term" value="P:regulation of transcription by RNA polymerase II"/>
    <property type="evidence" value="ECO:0007669"/>
    <property type="project" value="InterPro"/>
</dbReference>
<protein>
    <submittedName>
        <fullName evidence="3">RNA polymerase II holoenzyme cyclin-like subunit</fullName>
    </submittedName>
</protein>
<dbReference type="InterPro" id="IPR013763">
    <property type="entry name" value="Cyclin-like_dom"/>
</dbReference>